<evidence type="ECO:0000313" key="3">
    <source>
        <dbReference type="EMBL" id="PMB72418.1"/>
    </source>
</evidence>
<keyword evidence="1" id="KW-0812">Transmembrane</keyword>
<accession>A0A2N6NYS5</accession>
<keyword evidence="2" id="KW-0732">Signal</keyword>
<reference evidence="3 4" key="1">
    <citation type="journal article" date="2016" name="Appl. Microbiol. Biotechnol.">
        <title>Characterization of T-DNA insertion mutants with decreased virulence in the entomopathogenic fungus Beauveria bassiana JEF-007.</title>
        <authorList>
            <person name="Kim S."/>
            <person name="Lee S.J."/>
            <person name="Nai Y.S."/>
            <person name="Yu J.S."/>
            <person name="Lee M.R."/>
            <person name="Yang Y.T."/>
            <person name="Kim J.S."/>
        </authorList>
    </citation>
    <scope>NUCLEOTIDE SEQUENCE [LARGE SCALE GENOMIC DNA]</scope>
    <source>
        <strain evidence="3 4">JEF-007</strain>
    </source>
</reference>
<feature type="signal peptide" evidence="2">
    <location>
        <begin position="1"/>
        <end position="30"/>
    </location>
</feature>
<evidence type="ECO:0000256" key="1">
    <source>
        <dbReference type="SAM" id="Phobius"/>
    </source>
</evidence>
<organism evidence="3 4">
    <name type="scientific">Beauveria bassiana</name>
    <name type="common">White muscardine disease fungus</name>
    <name type="synonym">Tritirachium shiotae</name>
    <dbReference type="NCBI Taxonomy" id="176275"/>
    <lineage>
        <taxon>Eukaryota</taxon>
        <taxon>Fungi</taxon>
        <taxon>Dikarya</taxon>
        <taxon>Ascomycota</taxon>
        <taxon>Pezizomycotina</taxon>
        <taxon>Sordariomycetes</taxon>
        <taxon>Hypocreomycetidae</taxon>
        <taxon>Hypocreales</taxon>
        <taxon>Cordycipitaceae</taxon>
        <taxon>Beauveria</taxon>
    </lineage>
</organism>
<feature type="transmembrane region" description="Helical" evidence="1">
    <location>
        <begin position="262"/>
        <end position="280"/>
    </location>
</feature>
<proteinExistence type="predicted"/>
<keyword evidence="1" id="KW-0472">Membrane</keyword>
<evidence type="ECO:0000256" key="2">
    <source>
        <dbReference type="SAM" id="SignalP"/>
    </source>
</evidence>
<feature type="chain" id="PRO_5014892070" evidence="2">
    <location>
        <begin position="31"/>
        <end position="334"/>
    </location>
</feature>
<protein>
    <submittedName>
        <fullName evidence="3">Uncharacterized protein</fullName>
    </submittedName>
</protein>
<keyword evidence="1" id="KW-1133">Transmembrane helix</keyword>
<dbReference type="Proteomes" id="UP000235728">
    <property type="component" value="Unassembled WGS sequence"/>
</dbReference>
<comment type="caution">
    <text evidence="3">The sequence shown here is derived from an EMBL/GenBank/DDBJ whole genome shotgun (WGS) entry which is preliminary data.</text>
</comment>
<sequence length="334" mass="35361">MLNHPAHQPRRLNILCRLCLFVLVPSPVAAVLARPAPSGRVGRSVLAEALPVARLVVLGQLELELTAEHAVYPLHLPVSSNVAILAHSISPHFSKLRRKSSSVVLKLMLPTKILRLALGSTAGFLAPPFLSAGPSSFASGSFFGRPSNDVESLISSRRPCHSVSDSATAATLPPMSEKSTYAKPLLVAGSLLSRPGVLDSGSLTRVIMSLVRTPPELSMSHWRSSCGVTVKRRLPIQTPCSERAALSSFLSLFVVSSSSRSLLSLSFFAFNVALLLFFIARRARFDGGSGAAKSTSISSTSALRLAEFVSGEASTGDISLSSDDIVSMQKSTAT</sequence>
<name>A0A2N6NYS5_BEABA</name>
<dbReference type="EMBL" id="MRVG01000002">
    <property type="protein sequence ID" value="PMB72418.1"/>
    <property type="molecule type" value="Genomic_DNA"/>
</dbReference>
<gene>
    <name evidence="3" type="ORF">BM221_002521</name>
</gene>
<dbReference type="AlphaFoldDB" id="A0A2N6NYS5"/>
<evidence type="ECO:0000313" key="4">
    <source>
        <dbReference type="Proteomes" id="UP000235728"/>
    </source>
</evidence>